<dbReference type="RefSeq" id="WP_266124690.1">
    <property type="nucleotide sequence ID" value="NZ_JAJHNU010000001.1"/>
</dbReference>
<dbReference type="EMBL" id="JAJHNU010000001">
    <property type="protein sequence ID" value="MDN4119783.1"/>
    <property type="molecule type" value="Genomic_DNA"/>
</dbReference>
<evidence type="ECO:0000313" key="2">
    <source>
        <dbReference type="EMBL" id="MDN4119783.1"/>
    </source>
</evidence>
<keyword evidence="1" id="KW-0732">Signal</keyword>
<name>A0ABT8EES3_9BURK</name>
<reference evidence="2" key="1">
    <citation type="submission" date="2021-11" db="EMBL/GenBank/DDBJ databases">
        <title>Draft genome sequence of Alcaligenes endophyticus type strain CCUG 75668T.</title>
        <authorList>
            <person name="Salva-Serra F."/>
            <person name="Duran R.E."/>
            <person name="Seeger M."/>
            <person name="Moore E.R.B."/>
            <person name="Jaen-Luchoro D."/>
        </authorList>
    </citation>
    <scope>NUCLEOTIDE SEQUENCE</scope>
    <source>
        <strain evidence="2">CCUG 75668</strain>
    </source>
</reference>
<proteinExistence type="predicted"/>
<evidence type="ECO:0000256" key="1">
    <source>
        <dbReference type="SAM" id="SignalP"/>
    </source>
</evidence>
<sequence length="217" mass="23370">MRIYALFLLGWAGMFSTALAAPALYSTGPGEASAYIRFVNLTSQPVSLGAAEQVLEGMQASDFQTVTSGKALGGVIRSGEQSLLLQDSLPEGAFLTVAIVESQGSLSMSRFLDEVSDFSAKRSSVSLYHAAPDCGLADVKVQGRDLRLVQGVAYGQVVRRQFNPAELNLEVVCAEQTSPIPVPSQGMLEPGERYSILLYQNAEGERSVQWIKDTMQK</sequence>
<accession>A0ABT8EES3</accession>
<keyword evidence="3" id="KW-1185">Reference proteome</keyword>
<organism evidence="2 3">
    <name type="scientific">Alcaligenes endophyticus</name>
    <dbReference type="NCBI Taxonomy" id="1929088"/>
    <lineage>
        <taxon>Bacteria</taxon>
        <taxon>Pseudomonadati</taxon>
        <taxon>Pseudomonadota</taxon>
        <taxon>Betaproteobacteria</taxon>
        <taxon>Burkholderiales</taxon>
        <taxon>Alcaligenaceae</taxon>
        <taxon>Alcaligenes</taxon>
    </lineage>
</organism>
<evidence type="ECO:0000313" key="3">
    <source>
        <dbReference type="Proteomes" id="UP001168613"/>
    </source>
</evidence>
<feature type="signal peptide" evidence="1">
    <location>
        <begin position="1"/>
        <end position="20"/>
    </location>
</feature>
<comment type="caution">
    <text evidence="2">The sequence shown here is derived from an EMBL/GenBank/DDBJ whole genome shotgun (WGS) entry which is preliminary data.</text>
</comment>
<dbReference type="Proteomes" id="UP001168613">
    <property type="component" value="Unassembled WGS sequence"/>
</dbReference>
<feature type="chain" id="PRO_5046509260" evidence="1">
    <location>
        <begin position="21"/>
        <end position="217"/>
    </location>
</feature>
<gene>
    <name evidence="2" type="ORF">LMS43_00620</name>
</gene>
<protein>
    <submittedName>
        <fullName evidence="2">DUF4397 domain-containing protein</fullName>
    </submittedName>
</protein>